<proteinExistence type="inferred from homology"/>
<dbReference type="GO" id="GO:0016791">
    <property type="term" value="F:phosphatase activity"/>
    <property type="evidence" value="ECO:0007669"/>
    <property type="project" value="TreeGrafter"/>
</dbReference>
<dbReference type="InterPro" id="IPR000560">
    <property type="entry name" value="His_Pase_clade-2"/>
</dbReference>
<dbReference type="InterPro" id="IPR050645">
    <property type="entry name" value="Histidine_acid_phosphatase"/>
</dbReference>
<gene>
    <name evidence="3" type="ORF">VNE69_03333</name>
</gene>
<dbReference type="KEGG" id="vnx:VNE69_03333"/>
<dbReference type="PROSITE" id="PS00616">
    <property type="entry name" value="HIS_ACID_PHOSPHAT_1"/>
    <property type="match status" value="1"/>
</dbReference>
<reference evidence="3" key="1">
    <citation type="journal article" date="2024" name="BMC Genomics">
        <title>Functional annotation of a divergent genome using sequence and structure-based similarity.</title>
        <authorList>
            <person name="Svedberg D."/>
            <person name="Winiger R.R."/>
            <person name="Berg A."/>
            <person name="Sharma H."/>
            <person name="Tellgren-Roth C."/>
            <person name="Debrunner-Vossbrinck B.A."/>
            <person name="Vossbrinck C.R."/>
            <person name="Barandun J."/>
        </authorList>
    </citation>
    <scope>NUCLEOTIDE SEQUENCE</scope>
    <source>
        <strain evidence="3">Illinois isolate</strain>
    </source>
</reference>
<evidence type="ECO:0000313" key="3">
    <source>
        <dbReference type="EMBL" id="WUR03123.1"/>
    </source>
</evidence>
<dbReference type="EMBL" id="CP142728">
    <property type="protein sequence ID" value="WUR03123.1"/>
    <property type="molecule type" value="Genomic_DNA"/>
</dbReference>
<keyword evidence="4" id="KW-1185">Reference proteome</keyword>
<dbReference type="GeneID" id="90540929"/>
<organism evidence="3 4">
    <name type="scientific">Vairimorpha necatrix</name>
    <dbReference type="NCBI Taxonomy" id="6039"/>
    <lineage>
        <taxon>Eukaryota</taxon>
        <taxon>Fungi</taxon>
        <taxon>Fungi incertae sedis</taxon>
        <taxon>Microsporidia</taxon>
        <taxon>Nosematidae</taxon>
        <taxon>Vairimorpha</taxon>
    </lineage>
</organism>
<dbReference type="CDD" id="cd07061">
    <property type="entry name" value="HP_HAP_like"/>
    <property type="match status" value="1"/>
</dbReference>
<dbReference type="PANTHER" id="PTHR11567:SF110">
    <property type="entry name" value="2-PHOSPHOXYLOSE PHOSPHATASE 1"/>
    <property type="match status" value="1"/>
</dbReference>
<keyword evidence="2" id="KW-0378">Hydrolase</keyword>
<evidence type="ECO:0000256" key="2">
    <source>
        <dbReference type="ARBA" id="ARBA00022801"/>
    </source>
</evidence>
<evidence type="ECO:0000256" key="1">
    <source>
        <dbReference type="ARBA" id="ARBA00005375"/>
    </source>
</evidence>
<dbReference type="RefSeq" id="XP_065329268.1">
    <property type="nucleotide sequence ID" value="XM_065473196.1"/>
</dbReference>
<sequence length="399" mass="45909">MKFYLYIILILSVDWDYNNKKDQVEASKVISNEYKEYCKANYKFFGKVKNHHLNKLIVIFRHGDRAPLKNFNSEWSKKKCVKCLFNQDTISNCKNANCNIGDLTITGFKQAQELGKFIKKNYEKLLFPDGINEKDIYYRVTKVKRTHSTLMGVMKGLRKKDSINNVNSFYKDDSLLRIKNCSSLDQLNSNNFKVNDDTLCAMEKMDIQNGRDLAYLADEIRCAMCNKIKLDISNENDIINKILKLSNNNWSKQMDNVQNNENARTILFGRFGNDLLNLLSCTPTLSLISAHDGSLGMILSALSSKIQNWPSYASAIFIEIWSKSEKQYVRMIYNNKKLDLDGYDDDMVPIGEFIKYVSKLSPEGVGIESLCQIKNTGKNNSFLIANKNGSISKYYLSYF</sequence>
<dbReference type="InterPro" id="IPR029033">
    <property type="entry name" value="His_PPase_superfam"/>
</dbReference>
<dbReference type="Proteomes" id="UP001334084">
    <property type="component" value="Chromosome 3"/>
</dbReference>
<name>A0AAX4JAY6_9MICR</name>
<dbReference type="PANTHER" id="PTHR11567">
    <property type="entry name" value="ACID PHOSPHATASE-RELATED"/>
    <property type="match status" value="1"/>
</dbReference>
<dbReference type="AlphaFoldDB" id="A0AAX4JAY6"/>
<protein>
    <submittedName>
        <fullName evidence="3">Acid phosphatase</fullName>
    </submittedName>
</protein>
<dbReference type="SUPFAM" id="SSF53254">
    <property type="entry name" value="Phosphoglycerate mutase-like"/>
    <property type="match status" value="1"/>
</dbReference>
<comment type="similarity">
    <text evidence="1">Belongs to the histidine acid phosphatase family.</text>
</comment>
<dbReference type="InterPro" id="IPR033379">
    <property type="entry name" value="Acid_Pase_AS"/>
</dbReference>
<accession>A0AAX4JAY6</accession>
<evidence type="ECO:0000313" key="4">
    <source>
        <dbReference type="Proteomes" id="UP001334084"/>
    </source>
</evidence>
<dbReference type="Gene3D" id="3.40.50.1240">
    <property type="entry name" value="Phosphoglycerate mutase-like"/>
    <property type="match status" value="1"/>
</dbReference>
<dbReference type="Pfam" id="PF00328">
    <property type="entry name" value="His_Phos_2"/>
    <property type="match status" value="1"/>
</dbReference>